<feature type="non-terminal residue" evidence="4">
    <location>
        <position position="1"/>
    </location>
</feature>
<protein>
    <submittedName>
        <fullName evidence="4">Ribosomal protein RPL31</fullName>
    </submittedName>
</protein>
<dbReference type="InterPro" id="IPR023621">
    <property type="entry name" value="Ribosomal_eL31_dom_sf"/>
</dbReference>
<sequence length="120" mass="13730">DVRIDTMLNKIIWSEGIRNVPRRLRVRIARKANVDELSTEKMFTLVQYVSVDSFKGLKTNVIDLEFFHADKGHRKIQAQSKWNLGSSIAKGMDLDNFARNLQCNSIVIGEKLTFSKHGPI</sequence>
<dbReference type="InterPro" id="IPR000054">
    <property type="entry name" value="Ribosomal_eL31"/>
</dbReference>
<dbReference type="SUPFAM" id="SSF54575">
    <property type="entry name" value="Ribosomal protein L31e"/>
    <property type="match status" value="1"/>
</dbReference>
<dbReference type="PANTHER" id="PTHR10956:SF0">
    <property type="entry name" value="60S RIBOSOMAL PROTEIN L31"/>
    <property type="match status" value="1"/>
</dbReference>
<evidence type="ECO:0000256" key="3">
    <source>
        <dbReference type="ARBA" id="ARBA00023274"/>
    </source>
</evidence>
<dbReference type="GO" id="GO:0005840">
    <property type="term" value="C:ribosome"/>
    <property type="evidence" value="ECO:0007669"/>
    <property type="project" value="UniProtKB-KW"/>
</dbReference>
<reference evidence="4 5" key="1">
    <citation type="journal article" date="2020" name="bioRxiv">
        <title>Metabolic contributions of an alphaproteobacterial endosymbiont in the apicomplexan Cardiosporidium cionae.</title>
        <authorList>
            <person name="Hunter E.S."/>
            <person name="Paight C.J."/>
            <person name="Lane C.E."/>
        </authorList>
    </citation>
    <scope>NUCLEOTIDE SEQUENCE [LARGE SCALE GENOMIC DNA]</scope>
    <source>
        <strain evidence="4">ESH_2018</strain>
    </source>
</reference>
<proteinExistence type="inferred from homology"/>
<accession>A0ABQ7JBC4</accession>
<dbReference type="Proteomes" id="UP000823046">
    <property type="component" value="Unassembled WGS sequence"/>
</dbReference>
<comment type="similarity">
    <text evidence="1">Belongs to the eukaryotic ribosomal protein eL31 family.</text>
</comment>
<gene>
    <name evidence="4" type="primary">RPL31</name>
    <name evidence="4" type="ORF">IE077_002164</name>
</gene>
<evidence type="ECO:0000313" key="4">
    <source>
        <dbReference type="EMBL" id="KAF8821316.1"/>
    </source>
</evidence>
<keyword evidence="2 4" id="KW-0689">Ribosomal protein</keyword>
<keyword evidence="5" id="KW-1185">Reference proteome</keyword>
<keyword evidence="3" id="KW-0687">Ribonucleoprotein</keyword>
<evidence type="ECO:0000256" key="1">
    <source>
        <dbReference type="ARBA" id="ARBA00010808"/>
    </source>
</evidence>
<evidence type="ECO:0000313" key="5">
    <source>
        <dbReference type="Proteomes" id="UP000823046"/>
    </source>
</evidence>
<comment type="caution">
    <text evidence="4">The sequence shown here is derived from an EMBL/GenBank/DDBJ whole genome shotgun (WGS) entry which is preliminary data.</text>
</comment>
<dbReference type="Pfam" id="PF01198">
    <property type="entry name" value="Ribosomal_L31e"/>
    <property type="match status" value="1"/>
</dbReference>
<evidence type="ECO:0000256" key="2">
    <source>
        <dbReference type="ARBA" id="ARBA00022980"/>
    </source>
</evidence>
<dbReference type="Gene3D" id="3.10.440.10">
    <property type="match status" value="1"/>
</dbReference>
<dbReference type="EMBL" id="JADAQX010000195">
    <property type="protein sequence ID" value="KAF8821316.1"/>
    <property type="molecule type" value="Genomic_DNA"/>
</dbReference>
<dbReference type="PANTHER" id="PTHR10956">
    <property type="entry name" value="60S RIBOSOMAL PROTEIN L31"/>
    <property type="match status" value="1"/>
</dbReference>
<name>A0ABQ7JBC4_9APIC</name>
<organism evidence="4 5">
    <name type="scientific">Cardiosporidium cionae</name>
    <dbReference type="NCBI Taxonomy" id="476202"/>
    <lineage>
        <taxon>Eukaryota</taxon>
        <taxon>Sar</taxon>
        <taxon>Alveolata</taxon>
        <taxon>Apicomplexa</taxon>
        <taxon>Aconoidasida</taxon>
        <taxon>Nephromycida</taxon>
        <taxon>Cardiosporidium</taxon>
    </lineage>
</organism>